<dbReference type="PANTHER" id="PTHR30055:SF226">
    <property type="entry name" value="HTH-TYPE TRANSCRIPTIONAL REGULATOR PKSA"/>
    <property type="match status" value="1"/>
</dbReference>
<reference evidence="5 6" key="1">
    <citation type="submission" date="2020-02" db="EMBL/GenBank/DDBJ databases">
        <title>Whole-genome analyses of novel actinobacteria.</title>
        <authorList>
            <person name="Sahin N."/>
        </authorList>
    </citation>
    <scope>NUCLEOTIDE SEQUENCE [LARGE SCALE GENOMIC DNA]</scope>
    <source>
        <strain evidence="5 6">KC13</strain>
    </source>
</reference>
<sequence>MSSAVSSRRSRPGRPGRPRHIPAYDDRLSGREQILDVAARLFVGRGFAATSTREIAEGVGIRQASVYYYFSSKDKILEELLALTVRPTLEQIDRVEAVATEHGWAAALYALVMIDTGTLAEAPHNTGLLPSLPEVRSLEQFQPYREVRSDLVDAYGRLGSHIVGHQVDGNLITHLVESVVASRADGVAVDEDARHAIATAALGACGATKEEITIAAAVTWAELLA</sequence>
<protein>
    <submittedName>
        <fullName evidence="5">Helix-turn-helix transcriptional regulator</fullName>
    </submittedName>
</protein>
<organism evidence="5 6">
    <name type="scientific">Nocardioides turkmenicus</name>
    <dbReference type="NCBI Taxonomy" id="2711220"/>
    <lineage>
        <taxon>Bacteria</taxon>
        <taxon>Bacillati</taxon>
        <taxon>Actinomycetota</taxon>
        <taxon>Actinomycetes</taxon>
        <taxon>Propionibacteriales</taxon>
        <taxon>Nocardioidaceae</taxon>
        <taxon>Nocardioides</taxon>
    </lineage>
</organism>
<feature type="region of interest" description="Disordered" evidence="3">
    <location>
        <begin position="1"/>
        <end position="23"/>
    </location>
</feature>
<dbReference type="PROSITE" id="PS50977">
    <property type="entry name" value="HTH_TETR_2"/>
    <property type="match status" value="1"/>
</dbReference>
<name>A0A6M1RDX4_9ACTN</name>
<dbReference type="InterPro" id="IPR050109">
    <property type="entry name" value="HTH-type_TetR-like_transc_reg"/>
</dbReference>
<feature type="domain" description="HTH tetR-type" evidence="4">
    <location>
        <begin position="28"/>
        <end position="88"/>
    </location>
</feature>
<feature type="compositionally biased region" description="Basic residues" evidence="3">
    <location>
        <begin position="8"/>
        <end position="20"/>
    </location>
</feature>
<dbReference type="RefSeq" id="WP_165113846.1">
    <property type="nucleotide sequence ID" value="NZ_JAALAA010000030.1"/>
</dbReference>
<evidence type="ECO:0000313" key="5">
    <source>
        <dbReference type="EMBL" id="NGN95759.1"/>
    </source>
</evidence>
<feature type="DNA-binding region" description="H-T-H motif" evidence="2">
    <location>
        <begin position="51"/>
        <end position="70"/>
    </location>
</feature>
<comment type="caution">
    <text evidence="5">The sequence shown here is derived from an EMBL/GenBank/DDBJ whole genome shotgun (WGS) entry which is preliminary data.</text>
</comment>
<dbReference type="AlphaFoldDB" id="A0A6M1RDX4"/>
<keyword evidence="1 2" id="KW-0238">DNA-binding</keyword>
<dbReference type="PRINTS" id="PR00455">
    <property type="entry name" value="HTHTETR"/>
</dbReference>
<evidence type="ECO:0000256" key="3">
    <source>
        <dbReference type="SAM" id="MobiDB-lite"/>
    </source>
</evidence>
<keyword evidence="6" id="KW-1185">Reference proteome</keyword>
<dbReference type="InterPro" id="IPR001647">
    <property type="entry name" value="HTH_TetR"/>
</dbReference>
<dbReference type="PANTHER" id="PTHR30055">
    <property type="entry name" value="HTH-TYPE TRANSCRIPTIONAL REGULATOR RUTR"/>
    <property type="match status" value="1"/>
</dbReference>
<dbReference type="Pfam" id="PF00440">
    <property type="entry name" value="TetR_N"/>
    <property type="match status" value="1"/>
</dbReference>
<dbReference type="EMBL" id="JAALAA010000030">
    <property type="protein sequence ID" value="NGN95759.1"/>
    <property type="molecule type" value="Genomic_DNA"/>
</dbReference>
<evidence type="ECO:0000256" key="2">
    <source>
        <dbReference type="PROSITE-ProRule" id="PRU00335"/>
    </source>
</evidence>
<dbReference type="SUPFAM" id="SSF46689">
    <property type="entry name" value="Homeodomain-like"/>
    <property type="match status" value="1"/>
</dbReference>
<evidence type="ECO:0000256" key="1">
    <source>
        <dbReference type="ARBA" id="ARBA00023125"/>
    </source>
</evidence>
<dbReference type="GO" id="GO:0003700">
    <property type="term" value="F:DNA-binding transcription factor activity"/>
    <property type="evidence" value="ECO:0007669"/>
    <property type="project" value="TreeGrafter"/>
</dbReference>
<dbReference type="Proteomes" id="UP000483261">
    <property type="component" value="Unassembled WGS sequence"/>
</dbReference>
<gene>
    <name evidence="5" type="ORF">G5C66_23855</name>
</gene>
<proteinExistence type="predicted"/>
<dbReference type="GO" id="GO:0000976">
    <property type="term" value="F:transcription cis-regulatory region binding"/>
    <property type="evidence" value="ECO:0007669"/>
    <property type="project" value="TreeGrafter"/>
</dbReference>
<accession>A0A6M1RDX4</accession>
<dbReference type="Gene3D" id="1.10.357.10">
    <property type="entry name" value="Tetracycline Repressor, domain 2"/>
    <property type="match status" value="1"/>
</dbReference>
<evidence type="ECO:0000259" key="4">
    <source>
        <dbReference type="PROSITE" id="PS50977"/>
    </source>
</evidence>
<dbReference type="InterPro" id="IPR009057">
    <property type="entry name" value="Homeodomain-like_sf"/>
</dbReference>
<evidence type="ECO:0000313" key="6">
    <source>
        <dbReference type="Proteomes" id="UP000483261"/>
    </source>
</evidence>